<evidence type="ECO:0000256" key="1">
    <source>
        <dbReference type="ARBA" id="ARBA00006781"/>
    </source>
</evidence>
<keyword evidence="2" id="KW-0813">Transport</keyword>
<evidence type="ECO:0000256" key="3">
    <source>
        <dbReference type="SAM" id="MobiDB-lite"/>
    </source>
</evidence>
<dbReference type="GO" id="GO:0005634">
    <property type="term" value="C:nucleus"/>
    <property type="evidence" value="ECO:0007669"/>
    <property type="project" value="UniProtKB-SubCell"/>
</dbReference>
<reference evidence="4 5" key="1">
    <citation type="journal article" date="2012" name="Proc. Natl. Acad. Sci. U.S.A.">
        <title>Comparative genomics of Ceriporiopsis subvermispora and Phanerochaete chrysosporium provide insight into selective ligninolysis.</title>
        <authorList>
            <person name="Fernandez-Fueyo E."/>
            <person name="Ruiz-Duenas F.J."/>
            <person name="Ferreira P."/>
            <person name="Floudas D."/>
            <person name="Hibbett D.S."/>
            <person name="Canessa P."/>
            <person name="Larrondo L.F."/>
            <person name="James T.Y."/>
            <person name="Seelenfreund D."/>
            <person name="Lobos S."/>
            <person name="Polanco R."/>
            <person name="Tello M."/>
            <person name="Honda Y."/>
            <person name="Watanabe T."/>
            <person name="Watanabe T."/>
            <person name="Ryu J.S."/>
            <person name="Kubicek C.P."/>
            <person name="Schmoll M."/>
            <person name="Gaskell J."/>
            <person name="Hammel K.E."/>
            <person name="St John F.J."/>
            <person name="Vanden Wymelenberg A."/>
            <person name="Sabat G."/>
            <person name="Splinter BonDurant S."/>
            <person name="Syed K."/>
            <person name="Yadav J.S."/>
            <person name="Doddapaneni H."/>
            <person name="Subramanian V."/>
            <person name="Lavin J.L."/>
            <person name="Oguiza J.A."/>
            <person name="Perez G."/>
            <person name="Pisabarro A.G."/>
            <person name="Ramirez L."/>
            <person name="Santoyo F."/>
            <person name="Master E."/>
            <person name="Coutinho P.M."/>
            <person name="Henrissat B."/>
            <person name="Lombard V."/>
            <person name="Magnuson J.K."/>
            <person name="Kuees U."/>
            <person name="Hori C."/>
            <person name="Igarashi K."/>
            <person name="Samejima M."/>
            <person name="Held B.W."/>
            <person name="Barry K.W."/>
            <person name="LaButti K.M."/>
            <person name="Lapidus A."/>
            <person name="Lindquist E.A."/>
            <person name="Lucas S.M."/>
            <person name="Riley R."/>
            <person name="Salamov A.A."/>
            <person name="Hoffmeister D."/>
            <person name="Schwenk D."/>
            <person name="Hadar Y."/>
            <person name="Yarden O."/>
            <person name="de Vries R.P."/>
            <person name="Wiebenga A."/>
            <person name="Stenlid J."/>
            <person name="Eastwood D."/>
            <person name="Grigoriev I.V."/>
            <person name="Berka R.M."/>
            <person name="Blanchette R.A."/>
            <person name="Kersten P."/>
            <person name="Martinez A.T."/>
            <person name="Vicuna R."/>
            <person name="Cullen D."/>
        </authorList>
    </citation>
    <scope>NUCLEOTIDE SEQUENCE [LARGE SCALE GENOMIC DNA]</scope>
    <source>
        <strain evidence="4 5">B</strain>
    </source>
</reference>
<comment type="subcellular location">
    <subcellularLocation>
        <location evidence="2">Nucleus</location>
    </subcellularLocation>
</comment>
<comment type="function">
    <text evidence="2">Involved in nuclear export, actin cytoskeleton organization and vesicular transport.</text>
</comment>
<protein>
    <recommendedName>
        <fullName evidence="2">Protein BCP1</fullName>
    </recommendedName>
</protein>
<dbReference type="PANTHER" id="PTHR13261:SF0">
    <property type="entry name" value="BRCA2 AND CDKN1A-INTERACTING PROTEIN"/>
    <property type="match status" value="1"/>
</dbReference>
<dbReference type="GO" id="GO:0015031">
    <property type="term" value="P:protein transport"/>
    <property type="evidence" value="ECO:0007669"/>
    <property type="project" value="UniProtKB-KW"/>
</dbReference>
<dbReference type="AlphaFoldDB" id="M2RAR8"/>
<keyword evidence="2" id="KW-0653">Protein transport</keyword>
<comment type="similarity">
    <text evidence="1 2">Belongs to the BCP1 family.</text>
</comment>
<dbReference type="HOGENOM" id="CLU_068770_2_0_1"/>
<dbReference type="Pfam" id="PF13862">
    <property type="entry name" value="BCCIP"/>
    <property type="match status" value="1"/>
</dbReference>
<keyword evidence="5" id="KW-1185">Reference proteome</keyword>
<gene>
    <name evidence="4" type="ORF">CERSUDRAFT_101946</name>
</gene>
<feature type="region of interest" description="Disordered" evidence="3">
    <location>
        <begin position="1"/>
        <end position="23"/>
    </location>
</feature>
<accession>M2RAR8</accession>
<feature type="region of interest" description="Disordered" evidence="3">
    <location>
        <begin position="198"/>
        <end position="228"/>
    </location>
</feature>
<dbReference type="OrthoDB" id="27543at2759"/>
<dbReference type="EMBL" id="KB445791">
    <property type="protein sequence ID" value="EMD41510.1"/>
    <property type="molecule type" value="Genomic_DNA"/>
</dbReference>
<dbReference type="InterPro" id="IPR025602">
    <property type="entry name" value="BCP1_family"/>
</dbReference>
<evidence type="ECO:0000313" key="4">
    <source>
        <dbReference type="EMBL" id="EMD41510.1"/>
    </source>
</evidence>
<sequence length="289" mass="32135">MPKRKLHKPDADSSDGDGDDASDRSLVDVDFEFFDPNPELDYLALKRLATQLFVTDAELLPLHDLADLILAQPLVGTTVKCDGRESDPYAVLTVLNLQVHQNNPAIKAVIEYALNKAELDPAFHAALQGLIGPAGLASQNHVGLVFSERLINMPVQVVPHMYRMLADEIQWAIDDNEPYRFTHLLFISRIYRLTPEEEAEMQEAAPRNKRQKQSAPAPAPSTPGVYSFHSEDEDIQKIALHSLDYNFTRAQPRGEEAFGLDMGGRMMLVPGASLPQLVNVLQEKYSAPP</sequence>
<evidence type="ECO:0000313" key="5">
    <source>
        <dbReference type="Proteomes" id="UP000016930"/>
    </source>
</evidence>
<proteinExistence type="inferred from homology"/>
<name>M2RAR8_CERS8</name>
<dbReference type="PIRSF" id="PIRSF028983">
    <property type="entry name" value="BCP1"/>
    <property type="match status" value="1"/>
</dbReference>
<keyword evidence="2" id="KW-0539">Nucleus</keyword>
<dbReference type="PANTHER" id="PTHR13261">
    <property type="entry name" value="BRCA2 AND CDKN1A INTERACTING PROTEIN"/>
    <property type="match status" value="1"/>
</dbReference>
<dbReference type="STRING" id="914234.M2RAR8"/>
<dbReference type="Proteomes" id="UP000016930">
    <property type="component" value="Unassembled WGS sequence"/>
</dbReference>
<evidence type="ECO:0000256" key="2">
    <source>
        <dbReference type="PIRNR" id="PIRNR028983"/>
    </source>
</evidence>
<organism evidence="4 5">
    <name type="scientific">Ceriporiopsis subvermispora (strain B)</name>
    <name type="common">White-rot fungus</name>
    <name type="synonym">Gelatoporia subvermispora</name>
    <dbReference type="NCBI Taxonomy" id="914234"/>
    <lineage>
        <taxon>Eukaryota</taxon>
        <taxon>Fungi</taxon>
        <taxon>Dikarya</taxon>
        <taxon>Basidiomycota</taxon>
        <taxon>Agaricomycotina</taxon>
        <taxon>Agaricomycetes</taxon>
        <taxon>Polyporales</taxon>
        <taxon>Gelatoporiaceae</taxon>
        <taxon>Gelatoporia</taxon>
    </lineage>
</organism>